<dbReference type="Gene3D" id="2.40.170.20">
    <property type="entry name" value="TonB-dependent receptor, beta-barrel domain"/>
    <property type="match status" value="1"/>
</dbReference>
<dbReference type="InterPro" id="IPR037066">
    <property type="entry name" value="Plug_dom_sf"/>
</dbReference>
<dbReference type="InterPro" id="IPR010917">
    <property type="entry name" value="TonB_rcpt_CS"/>
</dbReference>
<dbReference type="InterPro" id="IPR000531">
    <property type="entry name" value="Beta-barrel_TonB"/>
</dbReference>
<evidence type="ECO:0000259" key="15">
    <source>
        <dbReference type="Pfam" id="PF07715"/>
    </source>
</evidence>
<keyword evidence="7 9" id="KW-0472">Membrane</keyword>
<name>A0A4Y6VA89_9PROT</name>
<dbReference type="InterPro" id="IPR012910">
    <property type="entry name" value="Plug_dom"/>
</dbReference>
<feature type="region of interest" description="Disordered" evidence="12">
    <location>
        <begin position="30"/>
        <end position="78"/>
    </location>
</feature>
<evidence type="ECO:0000313" key="17">
    <source>
        <dbReference type="Proteomes" id="UP000317214"/>
    </source>
</evidence>
<feature type="signal peptide" evidence="13">
    <location>
        <begin position="1"/>
        <end position="22"/>
    </location>
</feature>
<keyword evidence="4 9" id="KW-0812">Transmembrane</keyword>
<accession>A0A4Y6VA89</accession>
<evidence type="ECO:0000256" key="6">
    <source>
        <dbReference type="ARBA" id="ARBA00023077"/>
    </source>
</evidence>
<keyword evidence="6 11" id="KW-0798">TonB box</keyword>
<dbReference type="PANTHER" id="PTHR47234:SF3">
    <property type="entry name" value="SECRETIN_TONB SHORT N-TERMINAL DOMAIN-CONTAINING PROTEIN"/>
    <property type="match status" value="1"/>
</dbReference>
<proteinExistence type="inferred from homology"/>
<dbReference type="GO" id="GO:0009279">
    <property type="term" value="C:cell outer membrane"/>
    <property type="evidence" value="ECO:0007669"/>
    <property type="project" value="UniProtKB-SubCell"/>
</dbReference>
<evidence type="ECO:0000256" key="11">
    <source>
        <dbReference type="RuleBase" id="RU003357"/>
    </source>
</evidence>
<organism evidence="16 17">
    <name type="scientific">Neokomagataea tanensis</name>
    <dbReference type="NCBI Taxonomy" id="661191"/>
    <lineage>
        <taxon>Bacteria</taxon>
        <taxon>Pseudomonadati</taxon>
        <taxon>Pseudomonadota</taxon>
        <taxon>Alphaproteobacteria</taxon>
        <taxon>Acetobacterales</taxon>
        <taxon>Acetobacteraceae</taxon>
        <taxon>Neokomagataea</taxon>
    </lineage>
</organism>
<evidence type="ECO:0000256" key="2">
    <source>
        <dbReference type="ARBA" id="ARBA00022448"/>
    </source>
</evidence>
<evidence type="ECO:0000256" key="7">
    <source>
        <dbReference type="ARBA" id="ARBA00023136"/>
    </source>
</evidence>
<feature type="chain" id="PRO_5021267826" evidence="13">
    <location>
        <begin position="23"/>
        <end position="986"/>
    </location>
</feature>
<feature type="domain" description="TonB-dependent receptor plug" evidence="15">
    <location>
        <begin position="92"/>
        <end position="206"/>
    </location>
</feature>
<keyword evidence="2 9" id="KW-0813">Transport</keyword>
<dbReference type="PROSITE" id="PS01156">
    <property type="entry name" value="TONB_DEPENDENT_REC_2"/>
    <property type="match status" value="1"/>
</dbReference>
<comment type="similarity">
    <text evidence="9 11">Belongs to the TonB-dependent receptor family.</text>
</comment>
<dbReference type="KEGG" id="ntn:D5366_08630"/>
<evidence type="ECO:0000256" key="9">
    <source>
        <dbReference type="PROSITE-ProRule" id="PRU01360"/>
    </source>
</evidence>
<evidence type="ECO:0000256" key="1">
    <source>
        <dbReference type="ARBA" id="ARBA00004571"/>
    </source>
</evidence>
<evidence type="ECO:0000256" key="5">
    <source>
        <dbReference type="ARBA" id="ARBA00022729"/>
    </source>
</evidence>
<feature type="compositionally biased region" description="Low complexity" evidence="12">
    <location>
        <begin position="32"/>
        <end position="48"/>
    </location>
</feature>
<protein>
    <submittedName>
        <fullName evidence="16">TonB-dependent receptor</fullName>
    </submittedName>
</protein>
<dbReference type="Gene3D" id="2.170.130.10">
    <property type="entry name" value="TonB-dependent receptor, plug domain"/>
    <property type="match status" value="1"/>
</dbReference>
<feature type="domain" description="TonB-dependent receptor-like beta-barrel" evidence="14">
    <location>
        <begin position="464"/>
        <end position="942"/>
    </location>
</feature>
<dbReference type="PANTHER" id="PTHR47234">
    <property type="match status" value="1"/>
</dbReference>
<dbReference type="OrthoDB" id="7582244at2"/>
<dbReference type="PROSITE" id="PS52016">
    <property type="entry name" value="TONB_DEPENDENT_REC_3"/>
    <property type="match status" value="1"/>
</dbReference>
<keyword evidence="17" id="KW-1185">Reference proteome</keyword>
<sequence length="986" mass="106367">MRKSSVLLLATTLLCTPSYLVARDELEKPAVKKSAASTASKKTAVGTSIKKPAPSAQQQAANFKQLDRPSRAPASSEQITVTGSHIVRNGFNSPTPVTVLGSEDIAAQAPANISTLVNQLPSVTQGSTSATSSGFLSSGLVGINSVNLRGLGATRTLVLIDGQRSVPSSITGLVDVNTIPQNLVQRVEVVTGGASAQYGSDAVGGVVNFILNKKFSGVKLSANTGFTTYADNPNYLLNATAGKTFLNGKLHVLLDGQYYQQFGVDTIDRSWNGSGYFQINNPYYTATNGQPQRLVGSGFGPSGYTSGGLISSGPLAGTYFGAPGQASKLNYGVRNSTSSPYMIGGDTAETLKGHVGTNSLTPSEQRISVFNRTSYDITDNIEVFGQFSWNKYAGKSYYQQTPSTGVTIRSDNAYLNSYYPTVAKQLVAAGQNSFTMGTSNAGFPVPGSEVQREVFRYVTGMNGKFKIKDKNWHWDWYYQYGRTQEHVTLINTWNTSRMALAQDAVVYNGQIVCRSSIANPGNGCVPINRLGTTGPSAAALAYIYGGQPQRDQTLQQHVAAFDVGGDVFHLPGGNAAIALGGDWRREAVNGYVDPAYQSGWLYGNYRVNRGSYNVKEAYTEIDLPVLKGVDINAAGRYTDYSTSGSVETWKTGAVYAPVRDIKFRGTFSHDIRAPNLNELFATGTSLSNTVVLPSNAPTPGSQSFTQIRSGNQNLSPETSDTWTVGTVVSPRFLPGFTASFDYYDINIKNAIGTVTGQNVVDFCYSGGASWCNSIHYQNGVLQSITLQPFNFASQHERGLDIETSYRLPLSRLWSKIPGTFSVHGEITHYISNTVDNNVYPINYAGVNGGSLSGDYSAPKWSYRISSFYNVNDFTFNLVARGFSSGVYGNDYIQCTTDCPTSTPRYRTINDNHIKGAVYFDTSLAYRLNAYGHPTRITFVMNNMLNTNPVLIGSGPDGNNVPAYAQTNTSLYDSLGRVFRVAVSANF</sequence>
<gene>
    <name evidence="16" type="ORF">D5366_08630</name>
</gene>
<dbReference type="InterPro" id="IPR039426">
    <property type="entry name" value="TonB-dep_rcpt-like"/>
</dbReference>
<evidence type="ECO:0000313" key="16">
    <source>
        <dbReference type="EMBL" id="QDH25265.1"/>
    </source>
</evidence>
<evidence type="ECO:0000256" key="3">
    <source>
        <dbReference type="ARBA" id="ARBA00022452"/>
    </source>
</evidence>
<keyword evidence="8 9" id="KW-0998">Cell outer membrane</keyword>
<keyword evidence="3 9" id="KW-1134">Transmembrane beta strand</keyword>
<keyword evidence="16" id="KW-0675">Receptor</keyword>
<feature type="short sequence motif" description="TonB C-terminal box" evidence="10">
    <location>
        <begin position="969"/>
        <end position="986"/>
    </location>
</feature>
<dbReference type="Proteomes" id="UP000317214">
    <property type="component" value="Chromosome"/>
</dbReference>
<evidence type="ECO:0000256" key="12">
    <source>
        <dbReference type="SAM" id="MobiDB-lite"/>
    </source>
</evidence>
<dbReference type="InterPro" id="IPR036942">
    <property type="entry name" value="Beta-barrel_TonB_sf"/>
</dbReference>
<dbReference type="Pfam" id="PF07715">
    <property type="entry name" value="Plug"/>
    <property type="match status" value="1"/>
</dbReference>
<evidence type="ECO:0000256" key="8">
    <source>
        <dbReference type="ARBA" id="ARBA00023237"/>
    </source>
</evidence>
<dbReference type="SUPFAM" id="SSF56935">
    <property type="entry name" value="Porins"/>
    <property type="match status" value="1"/>
</dbReference>
<dbReference type="EMBL" id="CP032485">
    <property type="protein sequence ID" value="QDH25265.1"/>
    <property type="molecule type" value="Genomic_DNA"/>
</dbReference>
<dbReference type="AlphaFoldDB" id="A0A4Y6VA89"/>
<keyword evidence="5 13" id="KW-0732">Signal</keyword>
<evidence type="ECO:0000256" key="13">
    <source>
        <dbReference type="SAM" id="SignalP"/>
    </source>
</evidence>
<reference evidence="16 17" key="1">
    <citation type="submission" date="2018-09" db="EMBL/GenBank/DDBJ databases">
        <title>The complete genome sequence of Neokomagataea tanensis NBRC 106556(T).</title>
        <authorList>
            <person name="Chua K.-O."/>
            <person name="See-Too W.-S."/>
            <person name="Hong K.-W."/>
            <person name="Yin W.-F."/>
            <person name="Chan K.-G."/>
        </authorList>
    </citation>
    <scope>NUCLEOTIDE SEQUENCE [LARGE SCALE GENOMIC DNA]</scope>
    <source>
        <strain evidence="17">AH13 \ NBRC 106556</strain>
    </source>
</reference>
<dbReference type="Pfam" id="PF00593">
    <property type="entry name" value="TonB_dep_Rec_b-barrel"/>
    <property type="match status" value="1"/>
</dbReference>
<evidence type="ECO:0000256" key="10">
    <source>
        <dbReference type="PROSITE-ProRule" id="PRU10144"/>
    </source>
</evidence>
<comment type="subcellular location">
    <subcellularLocation>
        <location evidence="1 9">Cell outer membrane</location>
        <topology evidence="1 9">Multi-pass membrane protein</topology>
    </subcellularLocation>
</comment>
<evidence type="ECO:0000256" key="4">
    <source>
        <dbReference type="ARBA" id="ARBA00022692"/>
    </source>
</evidence>
<evidence type="ECO:0000259" key="14">
    <source>
        <dbReference type="Pfam" id="PF00593"/>
    </source>
</evidence>
<dbReference type="RefSeq" id="WP_141493116.1">
    <property type="nucleotide sequence ID" value="NZ_CP032485.1"/>
</dbReference>